<dbReference type="AlphaFoldDB" id="A0A7C9F637"/>
<sequence>MIHEITVAPHPDYPDCTHTVAVRGINILLDGQEVQLVTVSTIYDAEGLVRRRTEPREVILRATDESFVDATGALVDGPADGETIFPQFQAIFTQAWPLLLPFVAQGVANGVTQGRYL</sequence>
<dbReference type="EMBL" id="WHLY01000002">
    <property type="protein sequence ID" value="MPR36945.1"/>
    <property type="molecule type" value="Genomic_DNA"/>
</dbReference>
<organism evidence="1 2">
    <name type="scientific">Salmonirosea aquatica</name>
    <dbReference type="NCBI Taxonomy" id="2654236"/>
    <lineage>
        <taxon>Bacteria</taxon>
        <taxon>Pseudomonadati</taxon>
        <taxon>Bacteroidota</taxon>
        <taxon>Cytophagia</taxon>
        <taxon>Cytophagales</taxon>
        <taxon>Spirosomataceae</taxon>
        <taxon>Salmonirosea</taxon>
    </lineage>
</organism>
<dbReference type="Proteomes" id="UP000479293">
    <property type="component" value="Unassembled WGS sequence"/>
</dbReference>
<reference evidence="1 2" key="1">
    <citation type="submission" date="2019-10" db="EMBL/GenBank/DDBJ databases">
        <title>Draft Genome Sequence of Cytophagaceae sp. SJW1-29.</title>
        <authorList>
            <person name="Choi A."/>
        </authorList>
    </citation>
    <scope>NUCLEOTIDE SEQUENCE [LARGE SCALE GENOMIC DNA]</scope>
    <source>
        <strain evidence="1 2">SJW1-29</strain>
    </source>
</reference>
<proteinExistence type="predicted"/>
<evidence type="ECO:0000313" key="2">
    <source>
        <dbReference type="Proteomes" id="UP000479293"/>
    </source>
</evidence>
<protein>
    <submittedName>
        <fullName evidence="1">Uncharacterized protein</fullName>
    </submittedName>
</protein>
<accession>A0A7C9F637</accession>
<name>A0A7C9F637_9BACT</name>
<comment type="caution">
    <text evidence="1">The sequence shown here is derived from an EMBL/GenBank/DDBJ whole genome shotgun (WGS) entry which is preliminary data.</text>
</comment>
<evidence type="ECO:0000313" key="1">
    <source>
        <dbReference type="EMBL" id="MPR36945.1"/>
    </source>
</evidence>
<keyword evidence="2" id="KW-1185">Reference proteome</keyword>
<gene>
    <name evidence="1" type="ORF">GBK04_27330</name>
</gene>
<dbReference type="RefSeq" id="WP_152765278.1">
    <property type="nucleotide sequence ID" value="NZ_WHLY01000002.1"/>
</dbReference>